<organism evidence="2 3">
    <name type="scientific">Liparis tanakae</name>
    <name type="common">Tanaka's snailfish</name>
    <dbReference type="NCBI Taxonomy" id="230148"/>
    <lineage>
        <taxon>Eukaryota</taxon>
        <taxon>Metazoa</taxon>
        <taxon>Chordata</taxon>
        <taxon>Craniata</taxon>
        <taxon>Vertebrata</taxon>
        <taxon>Euteleostomi</taxon>
        <taxon>Actinopterygii</taxon>
        <taxon>Neopterygii</taxon>
        <taxon>Teleostei</taxon>
        <taxon>Neoteleostei</taxon>
        <taxon>Acanthomorphata</taxon>
        <taxon>Eupercaria</taxon>
        <taxon>Perciformes</taxon>
        <taxon>Cottioidei</taxon>
        <taxon>Cottales</taxon>
        <taxon>Liparidae</taxon>
        <taxon>Liparis</taxon>
    </lineage>
</organism>
<reference evidence="2 3" key="1">
    <citation type="submission" date="2019-03" db="EMBL/GenBank/DDBJ databases">
        <title>First draft genome of Liparis tanakae, snailfish: a comprehensive survey of snailfish specific genes.</title>
        <authorList>
            <person name="Kim W."/>
            <person name="Song I."/>
            <person name="Jeong J.-H."/>
            <person name="Kim D."/>
            <person name="Kim S."/>
            <person name="Ryu S."/>
            <person name="Song J.Y."/>
            <person name="Lee S.K."/>
        </authorList>
    </citation>
    <scope>NUCLEOTIDE SEQUENCE [LARGE SCALE GENOMIC DNA]</scope>
    <source>
        <tissue evidence="2">Muscle</tissue>
    </source>
</reference>
<proteinExistence type="predicted"/>
<dbReference type="Proteomes" id="UP000314294">
    <property type="component" value="Unassembled WGS sequence"/>
</dbReference>
<gene>
    <name evidence="2" type="ORF">EYF80_066537</name>
</gene>
<dbReference type="EMBL" id="SRLO01018829">
    <property type="protein sequence ID" value="TNN23344.1"/>
    <property type="molecule type" value="Genomic_DNA"/>
</dbReference>
<evidence type="ECO:0000313" key="2">
    <source>
        <dbReference type="EMBL" id="TNN23344.1"/>
    </source>
</evidence>
<comment type="caution">
    <text evidence="2">The sequence shown here is derived from an EMBL/GenBank/DDBJ whole genome shotgun (WGS) entry which is preliminary data.</text>
</comment>
<name>A0A4Z2E3Y8_9TELE</name>
<protein>
    <recommendedName>
        <fullName evidence="1">HTH hxlR-type domain-containing protein</fullName>
    </recommendedName>
</protein>
<dbReference type="AlphaFoldDB" id="A0A4Z2E3Y8"/>
<keyword evidence="3" id="KW-1185">Reference proteome</keyword>
<sequence>MVKLRLDPDCRLLLRRRRSFSRKWECILVSWSRQGNMAYTVAALHRHAPRVSLKVLALQLQILQQGGVVEFS</sequence>
<dbReference type="InterPro" id="IPR002577">
    <property type="entry name" value="HTH_HxlR"/>
</dbReference>
<evidence type="ECO:0000259" key="1">
    <source>
        <dbReference type="Pfam" id="PF01638"/>
    </source>
</evidence>
<feature type="domain" description="HTH hxlR-type" evidence="1">
    <location>
        <begin position="21"/>
        <end position="70"/>
    </location>
</feature>
<evidence type="ECO:0000313" key="3">
    <source>
        <dbReference type="Proteomes" id="UP000314294"/>
    </source>
</evidence>
<accession>A0A4Z2E3Y8</accession>
<dbReference type="Pfam" id="PF01638">
    <property type="entry name" value="HxlR"/>
    <property type="match status" value="1"/>
</dbReference>